<protein>
    <submittedName>
        <fullName evidence="1">Uncharacterized protein</fullName>
    </submittedName>
</protein>
<gene>
    <name evidence="1" type="ORF">QBC40DRAFT_280241</name>
</gene>
<dbReference type="EMBL" id="MU863921">
    <property type="protein sequence ID" value="KAK4200277.1"/>
    <property type="molecule type" value="Genomic_DNA"/>
</dbReference>
<accession>A0AAN6XM48</accession>
<evidence type="ECO:0000313" key="1">
    <source>
        <dbReference type="EMBL" id="KAK4200277.1"/>
    </source>
</evidence>
<name>A0AAN6XM48_9PEZI</name>
<reference evidence="1" key="2">
    <citation type="submission" date="2023-05" db="EMBL/GenBank/DDBJ databases">
        <authorList>
            <consortium name="Lawrence Berkeley National Laboratory"/>
            <person name="Steindorff A."/>
            <person name="Hensen N."/>
            <person name="Bonometti L."/>
            <person name="Westerberg I."/>
            <person name="Brannstrom I.O."/>
            <person name="Guillou S."/>
            <person name="Cros-Aarteil S."/>
            <person name="Calhoun S."/>
            <person name="Haridas S."/>
            <person name="Kuo A."/>
            <person name="Mondo S."/>
            <person name="Pangilinan J."/>
            <person name="Riley R."/>
            <person name="Labutti K."/>
            <person name="Andreopoulos B."/>
            <person name="Lipzen A."/>
            <person name="Chen C."/>
            <person name="Yanf M."/>
            <person name="Daum C."/>
            <person name="Ng V."/>
            <person name="Clum A."/>
            <person name="Ohm R."/>
            <person name="Martin F."/>
            <person name="Silar P."/>
            <person name="Natvig D."/>
            <person name="Lalanne C."/>
            <person name="Gautier V."/>
            <person name="Ament-Velasquez S.L."/>
            <person name="Kruys A."/>
            <person name="Hutchinson M.I."/>
            <person name="Powell A.J."/>
            <person name="Barry K."/>
            <person name="Miller A.N."/>
            <person name="Grigoriev I.V."/>
            <person name="Debuchy R."/>
            <person name="Gladieux P."/>
            <person name="Thoren M.H."/>
            <person name="Johannesson H."/>
        </authorList>
    </citation>
    <scope>NUCLEOTIDE SEQUENCE</scope>
    <source>
        <strain evidence="1">CBS 315.58</strain>
    </source>
</reference>
<sequence>MNAQKQININKRVLFAKMLAVITKHWHWQQTYSDHCFVEAQLRQHTNRLFDGLDPRFPRVDNHQRADPVNQIFLDLVDPRLVPLPLEVERNANFQGPSVTLEMPPLTPPESLVSWDMMSNSPSSSGSCSSMSEHGYAANTAAPRSALSSDKGKGLASFQREDEIHHYPVMGPEEPHDQVFYPDPPLEEAPYHVQLPELDPGHNQNPDLTQNDERVWQLQMQFVFRGELVEVWNWFIDRGPILHPSHISLQLQLAMIRQLENTISPPTNAQLRDFEAEADHNLALMTKEVASLELLIYKMSRILYELERGDRNPFLEPISVVLLG</sequence>
<dbReference type="Proteomes" id="UP001303160">
    <property type="component" value="Unassembled WGS sequence"/>
</dbReference>
<comment type="caution">
    <text evidence="1">The sequence shown here is derived from an EMBL/GenBank/DDBJ whole genome shotgun (WGS) entry which is preliminary data.</text>
</comment>
<reference evidence="1" key="1">
    <citation type="journal article" date="2023" name="Mol. Phylogenet. Evol.">
        <title>Genome-scale phylogeny and comparative genomics of the fungal order Sordariales.</title>
        <authorList>
            <person name="Hensen N."/>
            <person name="Bonometti L."/>
            <person name="Westerberg I."/>
            <person name="Brannstrom I.O."/>
            <person name="Guillou S."/>
            <person name="Cros-Aarteil S."/>
            <person name="Calhoun S."/>
            <person name="Haridas S."/>
            <person name="Kuo A."/>
            <person name="Mondo S."/>
            <person name="Pangilinan J."/>
            <person name="Riley R."/>
            <person name="LaButti K."/>
            <person name="Andreopoulos B."/>
            <person name="Lipzen A."/>
            <person name="Chen C."/>
            <person name="Yan M."/>
            <person name="Daum C."/>
            <person name="Ng V."/>
            <person name="Clum A."/>
            <person name="Steindorff A."/>
            <person name="Ohm R.A."/>
            <person name="Martin F."/>
            <person name="Silar P."/>
            <person name="Natvig D.O."/>
            <person name="Lalanne C."/>
            <person name="Gautier V."/>
            <person name="Ament-Velasquez S.L."/>
            <person name="Kruys A."/>
            <person name="Hutchinson M.I."/>
            <person name="Powell A.J."/>
            <person name="Barry K."/>
            <person name="Miller A.N."/>
            <person name="Grigoriev I.V."/>
            <person name="Debuchy R."/>
            <person name="Gladieux P."/>
            <person name="Hiltunen Thoren M."/>
            <person name="Johannesson H."/>
        </authorList>
    </citation>
    <scope>NUCLEOTIDE SEQUENCE</scope>
    <source>
        <strain evidence="1">CBS 315.58</strain>
    </source>
</reference>
<organism evidence="1 2">
    <name type="scientific">Triangularia verruculosa</name>
    <dbReference type="NCBI Taxonomy" id="2587418"/>
    <lineage>
        <taxon>Eukaryota</taxon>
        <taxon>Fungi</taxon>
        <taxon>Dikarya</taxon>
        <taxon>Ascomycota</taxon>
        <taxon>Pezizomycotina</taxon>
        <taxon>Sordariomycetes</taxon>
        <taxon>Sordariomycetidae</taxon>
        <taxon>Sordariales</taxon>
        <taxon>Podosporaceae</taxon>
        <taxon>Triangularia</taxon>
    </lineage>
</organism>
<proteinExistence type="predicted"/>
<keyword evidence="2" id="KW-1185">Reference proteome</keyword>
<dbReference type="AlphaFoldDB" id="A0AAN6XM48"/>
<evidence type="ECO:0000313" key="2">
    <source>
        <dbReference type="Proteomes" id="UP001303160"/>
    </source>
</evidence>